<reference evidence="1 2" key="1">
    <citation type="submission" date="2018-06" db="EMBL/GenBank/DDBJ databases">
        <title>Genomic Encyclopedia of Archaeal and Bacterial Type Strains, Phase II (KMG-II): from individual species to whole genera.</title>
        <authorList>
            <person name="Goeker M."/>
        </authorList>
    </citation>
    <scope>NUCLEOTIDE SEQUENCE [LARGE SCALE GENOMIC DNA]</scope>
    <source>
        <strain evidence="1 2">DSM 24525</strain>
    </source>
</reference>
<dbReference type="EMBL" id="QKYU01000040">
    <property type="protein sequence ID" value="PZW37845.1"/>
    <property type="molecule type" value="Genomic_DNA"/>
</dbReference>
<keyword evidence="2" id="KW-1185">Reference proteome</keyword>
<dbReference type="RefSeq" id="WP_111400458.1">
    <property type="nucleotide sequence ID" value="NZ_QKYU01000040.1"/>
</dbReference>
<dbReference type="AlphaFoldDB" id="A0A2W7HWU9"/>
<accession>A0A2W7HWU9</accession>
<dbReference type="Proteomes" id="UP000249688">
    <property type="component" value="Unassembled WGS sequence"/>
</dbReference>
<comment type="caution">
    <text evidence="1">The sequence shown here is derived from an EMBL/GenBank/DDBJ whole genome shotgun (WGS) entry which is preliminary data.</text>
</comment>
<evidence type="ECO:0008006" key="3">
    <source>
        <dbReference type="Google" id="ProtNLM"/>
    </source>
</evidence>
<sequence>MISRDNARSLLGQVDERRAPFSRAAAEAIRVPTLLLGDDRRQPQFGAILDALERHMPQARRETIPMAARGLNHDNPEAFNRAVLGFLAAA</sequence>
<organism evidence="1 2">
    <name type="scientific">Humitalea rosea</name>
    <dbReference type="NCBI Taxonomy" id="990373"/>
    <lineage>
        <taxon>Bacteria</taxon>
        <taxon>Pseudomonadati</taxon>
        <taxon>Pseudomonadota</taxon>
        <taxon>Alphaproteobacteria</taxon>
        <taxon>Acetobacterales</taxon>
        <taxon>Roseomonadaceae</taxon>
        <taxon>Humitalea</taxon>
    </lineage>
</organism>
<dbReference type="Gene3D" id="3.40.50.1820">
    <property type="entry name" value="alpha/beta hydrolase"/>
    <property type="match status" value="1"/>
</dbReference>
<dbReference type="OrthoDB" id="9780765at2"/>
<name>A0A2W7HWU9_9PROT</name>
<evidence type="ECO:0000313" key="1">
    <source>
        <dbReference type="EMBL" id="PZW37845.1"/>
    </source>
</evidence>
<evidence type="ECO:0000313" key="2">
    <source>
        <dbReference type="Proteomes" id="UP000249688"/>
    </source>
</evidence>
<dbReference type="SUPFAM" id="SSF53474">
    <property type="entry name" value="alpha/beta-Hydrolases"/>
    <property type="match status" value="1"/>
</dbReference>
<protein>
    <recommendedName>
        <fullName evidence="3">Alpha/beta hydrolase family protein</fullName>
    </recommendedName>
</protein>
<gene>
    <name evidence="1" type="ORF">C8P66_14023</name>
</gene>
<dbReference type="InterPro" id="IPR029058">
    <property type="entry name" value="AB_hydrolase_fold"/>
</dbReference>
<proteinExistence type="predicted"/>